<dbReference type="GO" id="GO:0016020">
    <property type="term" value="C:membrane"/>
    <property type="evidence" value="ECO:0007669"/>
    <property type="project" value="UniProtKB-SubCell"/>
</dbReference>
<reference evidence="8" key="1">
    <citation type="submission" date="2016-10" db="EMBL/GenBank/DDBJ databases">
        <authorList>
            <person name="Varghese N."/>
            <person name="Submissions S."/>
        </authorList>
    </citation>
    <scope>NUCLEOTIDE SEQUENCE [LARGE SCALE GENOMIC DNA]</scope>
    <source>
        <strain evidence="8">S7</strain>
    </source>
</reference>
<feature type="domain" description="O-antigen ligase-related" evidence="6">
    <location>
        <begin position="155"/>
        <end position="297"/>
    </location>
</feature>
<dbReference type="OrthoDB" id="9255580at2"/>
<dbReference type="Pfam" id="PF04932">
    <property type="entry name" value="Wzy_C"/>
    <property type="match status" value="1"/>
</dbReference>
<organism evidence="7 8">
    <name type="scientific">Salibacterium halotolerans</name>
    <dbReference type="NCBI Taxonomy" id="1884432"/>
    <lineage>
        <taxon>Bacteria</taxon>
        <taxon>Bacillati</taxon>
        <taxon>Bacillota</taxon>
        <taxon>Bacilli</taxon>
        <taxon>Bacillales</taxon>
        <taxon>Bacillaceae</taxon>
    </lineage>
</organism>
<dbReference type="AlphaFoldDB" id="A0A1I5XW06"/>
<proteinExistence type="predicted"/>
<keyword evidence="4 5" id="KW-0472">Membrane</keyword>
<accession>A0A1I5XW06</accession>
<dbReference type="PANTHER" id="PTHR37422">
    <property type="entry name" value="TEICHURONIC ACID BIOSYNTHESIS PROTEIN TUAE"/>
    <property type="match status" value="1"/>
</dbReference>
<dbReference type="InterPro" id="IPR051533">
    <property type="entry name" value="WaaL-like"/>
</dbReference>
<feature type="transmembrane region" description="Helical" evidence="5">
    <location>
        <begin position="77"/>
        <end position="101"/>
    </location>
</feature>
<evidence type="ECO:0000256" key="5">
    <source>
        <dbReference type="SAM" id="Phobius"/>
    </source>
</evidence>
<evidence type="ECO:0000259" key="6">
    <source>
        <dbReference type="Pfam" id="PF04932"/>
    </source>
</evidence>
<dbReference type="Proteomes" id="UP000198892">
    <property type="component" value="Unassembled WGS sequence"/>
</dbReference>
<feature type="transmembrane region" description="Helical" evidence="5">
    <location>
        <begin position="12"/>
        <end position="36"/>
    </location>
</feature>
<evidence type="ECO:0000256" key="2">
    <source>
        <dbReference type="ARBA" id="ARBA00022692"/>
    </source>
</evidence>
<gene>
    <name evidence="7" type="ORF">SAMN05518683_13211</name>
</gene>
<keyword evidence="7" id="KW-0436">Ligase</keyword>
<feature type="transmembrane region" description="Helical" evidence="5">
    <location>
        <begin position="280"/>
        <end position="303"/>
    </location>
</feature>
<evidence type="ECO:0000256" key="4">
    <source>
        <dbReference type="ARBA" id="ARBA00023136"/>
    </source>
</evidence>
<dbReference type="RefSeq" id="WP_139217154.1">
    <property type="nucleotide sequence ID" value="NZ_FOXD01000032.1"/>
</dbReference>
<feature type="transmembrane region" description="Helical" evidence="5">
    <location>
        <begin position="347"/>
        <end position="366"/>
    </location>
</feature>
<keyword evidence="3 5" id="KW-1133">Transmembrane helix</keyword>
<evidence type="ECO:0000313" key="8">
    <source>
        <dbReference type="Proteomes" id="UP000198892"/>
    </source>
</evidence>
<feature type="transmembrane region" description="Helical" evidence="5">
    <location>
        <begin position="324"/>
        <end position="341"/>
    </location>
</feature>
<dbReference type="PANTHER" id="PTHR37422:SF13">
    <property type="entry name" value="LIPOPOLYSACCHARIDE BIOSYNTHESIS PROTEIN PA4999-RELATED"/>
    <property type="match status" value="1"/>
</dbReference>
<keyword evidence="8" id="KW-1185">Reference proteome</keyword>
<evidence type="ECO:0000256" key="1">
    <source>
        <dbReference type="ARBA" id="ARBA00004141"/>
    </source>
</evidence>
<evidence type="ECO:0000256" key="3">
    <source>
        <dbReference type="ARBA" id="ARBA00022989"/>
    </source>
</evidence>
<comment type="subcellular location">
    <subcellularLocation>
        <location evidence="1">Membrane</location>
        <topology evidence="1">Multi-pass membrane protein</topology>
    </subcellularLocation>
</comment>
<feature type="transmembrane region" description="Helical" evidence="5">
    <location>
        <begin position="48"/>
        <end position="65"/>
    </location>
</feature>
<name>A0A1I5XW06_9BACI</name>
<dbReference type="GO" id="GO:0016874">
    <property type="term" value="F:ligase activity"/>
    <property type="evidence" value="ECO:0007669"/>
    <property type="project" value="UniProtKB-KW"/>
</dbReference>
<protein>
    <submittedName>
        <fullName evidence="7">O-Antigen ligase</fullName>
    </submittedName>
</protein>
<dbReference type="STRING" id="1884432.SAMN05518683_13211"/>
<dbReference type="InterPro" id="IPR007016">
    <property type="entry name" value="O-antigen_ligase-rel_domated"/>
</dbReference>
<feature type="transmembrane region" description="Helical" evidence="5">
    <location>
        <begin position="148"/>
        <end position="165"/>
    </location>
</feature>
<sequence>MFSNNRNSKPLFFDKATIVSFILLYFWLLYGTIAIYWSANKEVAIKEIYYLLVFSVLITVIVYLFREIDYLKKFCRFNVIVFLTLLLVSVFEILTGVHLPTSRFVIEDVSQSGFISRATGFFYNENDLSYFLTIYAPFLFVQTVRQKNRIIMLAMYILSLMICTINDSKIALIGFIFQIALFLIVKFWKQKRALLYIVTPILTLIIILFESLTGIFRNQFELISSQISEKYGSVYLRIKLAENGLRNLFNSYLLGNGPGNFQVNTTKIITNANLENPHNWWIEILSNYGVLVFIGFVIVYLYILSRLIMAYRNTKNTNYFKLNNFYFMAILSWSVFSISSLSSSSIFYSYTFWLLWAIILLSIEVYSKSKYLKKPK</sequence>
<feature type="transmembrane region" description="Helical" evidence="5">
    <location>
        <begin position="171"/>
        <end position="188"/>
    </location>
</feature>
<dbReference type="EMBL" id="FOXD01000032">
    <property type="protein sequence ID" value="SFQ36105.1"/>
    <property type="molecule type" value="Genomic_DNA"/>
</dbReference>
<feature type="transmembrane region" description="Helical" evidence="5">
    <location>
        <begin position="121"/>
        <end position="141"/>
    </location>
</feature>
<keyword evidence="2 5" id="KW-0812">Transmembrane</keyword>
<feature type="transmembrane region" description="Helical" evidence="5">
    <location>
        <begin position="195"/>
        <end position="216"/>
    </location>
</feature>
<evidence type="ECO:0000313" key="7">
    <source>
        <dbReference type="EMBL" id="SFQ36105.1"/>
    </source>
</evidence>